<reference evidence="3" key="1">
    <citation type="submission" date="2016-10" db="EMBL/GenBank/DDBJ databases">
        <authorList>
            <person name="Varghese N."/>
            <person name="Submissions S."/>
        </authorList>
    </citation>
    <scope>NUCLEOTIDE SEQUENCE [LARGE SCALE GENOMIC DNA]</scope>
    <source>
        <strain evidence="3">IBRC-M10078</strain>
    </source>
</reference>
<evidence type="ECO:0000313" key="2">
    <source>
        <dbReference type="EMBL" id="SDP84117.1"/>
    </source>
</evidence>
<dbReference type="AlphaFoldDB" id="A0A1H0W032"/>
<dbReference type="Proteomes" id="UP000199159">
    <property type="component" value="Unassembled WGS sequence"/>
</dbReference>
<dbReference type="Pfam" id="PF10022">
    <property type="entry name" value="DUF2264"/>
    <property type="match status" value="1"/>
</dbReference>
<proteinExistence type="predicted"/>
<keyword evidence="3" id="KW-1185">Reference proteome</keyword>
<dbReference type="PANTHER" id="PTHR35339:SF3">
    <property type="entry name" value="DUF2264 DOMAIN-CONTAINING PROTEIN"/>
    <property type="match status" value="1"/>
</dbReference>
<dbReference type="PANTHER" id="PTHR35339">
    <property type="entry name" value="LINALOOL DEHYDRATASE_ISOMERASE DOMAIN-CONTAINING PROTEIN"/>
    <property type="match status" value="1"/>
</dbReference>
<sequence>MLTLQTTDRKFWLESMLKIASPVLLHLNNRTLKQEMPVEMHEGTRREQFSHLEALSRLLVGMAPWLERECEDEEEENLRLKYAELARSAVDAGTDPKSPDYMNFSDDFQPIVDTAFLAHAFLRAPNELWEKLDDRVKENVITALKATRSRKPFFSNWLLFSAIIEAFLYKVGDKSWDPMRIDYALKQFDQWYLGDGIYSDGVEYHHDYYNSFVIHPMLVDLIEIVGDEYPEWAILKESIIKRSQRYAVIQERTISPEGTFPPVGRSLAYRFGVFQALAQHALRGDLPTELPPAQVRSALTEVIKKTLSAQGTFADSGWLNIGFCGHQPGVGEGYISTGSLYLCAAAFLPLGLSNSDSFWSGPPMEWTSKRAWSGKEFPIDHAL</sequence>
<dbReference type="EMBL" id="FNJU01000008">
    <property type="protein sequence ID" value="SDP84117.1"/>
    <property type="molecule type" value="Genomic_DNA"/>
</dbReference>
<feature type="domain" description="DUF2264" evidence="1">
    <location>
        <begin position="8"/>
        <end position="366"/>
    </location>
</feature>
<protein>
    <recommendedName>
        <fullName evidence="1">DUF2264 domain-containing protein</fullName>
    </recommendedName>
</protein>
<dbReference type="RefSeq" id="WP_090856395.1">
    <property type="nucleotide sequence ID" value="NZ_FNJU01000008.1"/>
</dbReference>
<name>A0A1H0W032_9BACI</name>
<evidence type="ECO:0000313" key="3">
    <source>
        <dbReference type="Proteomes" id="UP000199159"/>
    </source>
</evidence>
<dbReference type="PIRSF" id="PIRSF014753">
    <property type="entry name" value="UCP014753"/>
    <property type="match status" value="1"/>
</dbReference>
<dbReference type="InterPro" id="IPR049349">
    <property type="entry name" value="DUF2264_N"/>
</dbReference>
<dbReference type="OrthoDB" id="9813465at2"/>
<accession>A0A1H0W032</accession>
<organism evidence="2 3">
    <name type="scientific">Litchfieldia salsa</name>
    <dbReference type="NCBI Taxonomy" id="930152"/>
    <lineage>
        <taxon>Bacteria</taxon>
        <taxon>Bacillati</taxon>
        <taxon>Bacillota</taxon>
        <taxon>Bacilli</taxon>
        <taxon>Bacillales</taxon>
        <taxon>Bacillaceae</taxon>
        <taxon>Litchfieldia</taxon>
    </lineage>
</organism>
<gene>
    <name evidence="2" type="ORF">SAMN05216565_108142</name>
</gene>
<dbReference type="InterPro" id="IPR016624">
    <property type="entry name" value="UCP014753"/>
</dbReference>
<evidence type="ECO:0000259" key="1">
    <source>
        <dbReference type="Pfam" id="PF10022"/>
    </source>
</evidence>
<dbReference type="STRING" id="930152.SAMN05216565_108142"/>